<feature type="compositionally biased region" description="Basic and acidic residues" evidence="1">
    <location>
        <begin position="1"/>
        <end position="19"/>
    </location>
</feature>
<sequence>MCGERSDTVELDPSHRDQEPLMIPCPTGDQKSEKRTVMSSLVRADRKLDRIRNWKVALLNGAIASGIVLFFNLGFVLWAIQRYELEDGRGTLYTGHCEKARRVSIGFHLVINVLSTILLGASNYAMQCLCAPTRADIDRAHQKGTRLDIGVPSIRNLTRISKKCALLWTSLALSSVPLHLVYNSTIFLTMAANSYDVLGANPSFPHLDGDANLTLSSNGFQGPEYEEVFARLREKQNKGHLVRLENADCVSAYATTFQWTYGNLILITDDVHPAEYEAVYYEEVYSPSPYPGNPFKWICLGRLDGHYCTYFVSDIRAHASNWVVNGLPVNYCLSEELPEKCKVQYSLPLAIVVIAFNFVKVVVVCFAAFTSADASMPILTSGDAIASFLRTPDETTRGQCLVSREHLRTQYGPQVVKYHKAQRRWGSAVSSLQWKICLLSYGIAIFFVLILLAVGLSTASTSDNQDTSRVWKLGLGAVDPLTILKGDHWPISLIANSLIANTPQTIFSVLYFILNGVFSTMVLAAEWSDYAVHPKGLRVSTTPKGAQRSTHFLSLPYRYGIPLLILSTLLHWLMSQSLFLVAVQAYNPTHERDPVQDLTSCGYSPVAIISVVSVGLVMLSFLVALACRRLRDGMPVAGGDSMTISAACHPCHPCHGDESRGEELQAEEYLPLSWGATAPFPESDLDVGHCTFSGAEVEAPKEGFLYS</sequence>
<keyword evidence="2" id="KW-1133">Transmembrane helix</keyword>
<dbReference type="GeneID" id="63757795"/>
<feature type="domain" description="DUF6536" evidence="3">
    <location>
        <begin position="54"/>
        <end position="204"/>
    </location>
</feature>
<dbReference type="RefSeq" id="XP_040704109.1">
    <property type="nucleotide sequence ID" value="XM_040841722.1"/>
</dbReference>
<reference evidence="5" key="1">
    <citation type="journal article" date="2017" name="Genome Biol.">
        <title>Comparative genomics reveals high biological diversity and specific adaptations in the industrially and medically important fungal genus Aspergillus.</title>
        <authorList>
            <person name="de Vries R.P."/>
            <person name="Riley R."/>
            <person name="Wiebenga A."/>
            <person name="Aguilar-Osorio G."/>
            <person name="Amillis S."/>
            <person name="Uchima C.A."/>
            <person name="Anderluh G."/>
            <person name="Asadollahi M."/>
            <person name="Askin M."/>
            <person name="Barry K."/>
            <person name="Battaglia E."/>
            <person name="Bayram O."/>
            <person name="Benocci T."/>
            <person name="Braus-Stromeyer S.A."/>
            <person name="Caldana C."/>
            <person name="Canovas D."/>
            <person name="Cerqueira G.C."/>
            <person name="Chen F."/>
            <person name="Chen W."/>
            <person name="Choi C."/>
            <person name="Clum A."/>
            <person name="Dos Santos R.A."/>
            <person name="Damasio A.R."/>
            <person name="Diallinas G."/>
            <person name="Emri T."/>
            <person name="Fekete E."/>
            <person name="Flipphi M."/>
            <person name="Freyberg S."/>
            <person name="Gallo A."/>
            <person name="Gournas C."/>
            <person name="Habgood R."/>
            <person name="Hainaut M."/>
            <person name="Harispe M.L."/>
            <person name="Henrissat B."/>
            <person name="Hilden K.S."/>
            <person name="Hope R."/>
            <person name="Hossain A."/>
            <person name="Karabika E."/>
            <person name="Karaffa L."/>
            <person name="Karanyi Z."/>
            <person name="Krasevec N."/>
            <person name="Kuo A."/>
            <person name="Kusch H."/>
            <person name="LaButti K."/>
            <person name="Lagendijk E.L."/>
            <person name="Lapidus A."/>
            <person name="Levasseur A."/>
            <person name="Lindquist E."/>
            <person name="Lipzen A."/>
            <person name="Logrieco A.F."/>
            <person name="MacCabe A."/>
            <person name="Maekelae M.R."/>
            <person name="Malavazi I."/>
            <person name="Melin P."/>
            <person name="Meyer V."/>
            <person name="Mielnichuk N."/>
            <person name="Miskei M."/>
            <person name="Molnar A.P."/>
            <person name="Mule G."/>
            <person name="Ngan C.Y."/>
            <person name="Orejas M."/>
            <person name="Orosz E."/>
            <person name="Ouedraogo J.P."/>
            <person name="Overkamp K.M."/>
            <person name="Park H.-S."/>
            <person name="Perrone G."/>
            <person name="Piumi F."/>
            <person name="Punt P.J."/>
            <person name="Ram A.F."/>
            <person name="Ramon A."/>
            <person name="Rauscher S."/>
            <person name="Record E."/>
            <person name="Riano-Pachon D.M."/>
            <person name="Robert V."/>
            <person name="Roehrig J."/>
            <person name="Ruller R."/>
            <person name="Salamov A."/>
            <person name="Salih N.S."/>
            <person name="Samson R.A."/>
            <person name="Sandor E."/>
            <person name="Sanguinetti M."/>
            <person name="Schuetze T."/>
            <person name="Sepcic K."/>
            <person name="Shelest E."/>
            <person name="Sherlock G."/>
            <person name="Sophianopoulou V."/>
            <person name="Squina F.M."/>
            <person name="Sun H."/>
            <person name="Susca A."/>
            <person name="Todd R.B."/>
            <person name="Tsang A."/>
            <person name="Unkles S.E."/>
            <person name="van de Wiele N."/>
            <person name="van Rossen-Uffink D."/>
            <person name="Oliveira J.V."/>
            <person name="Vesth T.C."/>
            <person name="Visser J."/>
            <person name="Yu J.-H."/>
            <person name="Zhou M."/>
            <person name="Andersen M.R."/>
            <person name="Archer D.B."/>
            <person name="Baker S.E."/>
            <person name="Benoit I."/>
            <person name="Brakhage A.A."/>
            <person name="Braus G.H."/>
            <person name="Fischer R."/>
            <person name="Frisvad J.C."/>
            <person name="Goldman G.H."/>
            <person name="Houbraken J."/>
            <person name="Oakley B."/>
            <person name="Pocsi I."/>
            <person name="Scazzocchio C."/>
            <person name="Seiboth B."/>
            <person name="vanKuyk P.A."/>
            <person name="Wortman J."/>
            <person name="Dyer P.S."/>
            <person name="Grigoriev I.V."/>
        </authorList>
    </citation>
    <scope>NUCLEOTIDE SEQUENCE [LARGE SCALE GENOMIC DNA]</scope>
    <source>
        <strain evidence="5">CBS 593.65</strain>
    </source>
</reference>
<evidence type="ECO:0000256" key="2">
    <source>
        <dbReference type="SAM" id="Phobius"/>
    </source>
</evidence>
<feature type="transmembrane region" description="Helical" evidence="2">
    <location>
        <begin position="56"/>
        <end position="80"/>
    </location>
</feature>
<dbReference type="PANTHER" id="PTHR35395">
    <property type="entry name" value="DUF6536 DOMAIN-CONTAINING PROTEIN"/>
    <property type="match status" value="1"/>
</dbReference>
<name>A0A1L9TLZ0_9EURO</name>
<feature type="transmembrane region" description="Helical" evidence="2">
    <location>
        <begin position="100"/>
        <end position="119"/>
    </location>
</feature>
<dbReference type="Pfam" id="PF20163">
    <property type="entry name" value="DUF6536"/>
    <property type="match status" value="1"/>
</dbReference>
<organism evidence="4 5">
    <name type="scientific">Aspergillus sydowii CBS 593.65</name>
    <dbReference type="NCBI Taxonomy" id="1036612"/>
    <lineage>
        <taxon>Eukaryota</taxon>
        <taxon>Fungi</taxon>
        <taxon>Dikarya</taxon>
        <taxon>Ascomycota</taxon>
        <taxon>Pezizomycotina</taxon>
        <taxon>Eurotiomycetes</taxon>
        <taxon>Eurotiomycetidae</taxon>
        <taxon>Eurotiales</taxon>
        <taxon>Aspergillaceae</taxon>
        <taxon>Aspergillus</taxon>
        <taxon>Aspergillus subgen. Nidulantes</taxon>
    </lineage>
</organism>
<dbReference type="PANTHER" id="PTHR35395:SF1">
    <property type="entry name" value="DUF6536 DOMAIN-CONTAINING PROTEIN"/>
    <property type="match status" value="1"/>
</dbReference>
<dbReference type="EMBL" id="KV878584">
    <property type="protein sequence ID" value="OJJ60303.1"/>
    <property type="molecule type" value="Genomic_DNA"/>
</dbReference>
<feature type="transmembrane region" description="Helical" evidence="2">
    <location>
        <begin position="432"/>
        <end position="456"/>
    </location>
</feature>
<dbReference type="VEuPathDB" id="FungiDB:ASPSYDRAFT_147458"/>
<keyword evidence="5" id="KW-1185">Reference proteome</keyword>
<proteinExistence type="predicted"/>
<evidence type="ECO:0000256" key="1">
    <source>
        <dbReference type="SAM" id="MobiDB-lite"/>
    </source>
</evidence>
<feature type="transmembrane region" description="Helical" evidence="2">
    <location>
        <begin position="506"/>
        <end position="525"/>
    </location>
</feature>
<accession>A0A1L9TLZ0</accession>
<dbReference type="AlphaFoldDB" id="A0A1L9TLZ0"/>
<keyword evidence="2" id="KW-0812">Transmembrane</keyword>
<dbReference type="InterPro" id="IPR046623">
    <property type="entry name" value="DUF6536"/>
</dbReference>
<protein>
    <recommendedName>
        <fullName evidence="3">DUF6536 domain-containing protein</fullName>
    </recommendedName>
</protein>
<feature type="transmembrane region" description="Helical" evidence="2">
    <location>
        <begin position="563"/>
        <end position="586"/>
    </location>
</feature>
<evidence type="ECO:0000313" key="5">
    <source>
        <dbReference type="Proteomes" id="UP000184356"/>
    </source>
</evidence>
<gene>
    <name evidence="4" type="ORF">ASPSYDRAFT_147458</name>
</gene>
<evidence type="ECO:0000259" key="3">
    <source>
        <dbReference type="Pfam" id="PF20163"/>
    </source>
</evidence>
<feature type="transmembrane region" description="Helical" evidence="2">
    <location>
        <begin position="345"/>
        <end position="369"/>
    </location>
</feature>
<keyword evidence="2" id="KW-0472">Membrane</keyword>
<evidence type="ECO:0000313" key="4">
    <source>
        <dbReference type="EMBL" id="OJJ60303.1"/>
    </source>
</evidence>
<feature type="transmembrane region" description="Helical" evidence="2">
    <location>
        <begin position="606"/>
        <end position="627"/>
    </location>
</feature>
<feature type="region of interest" description="Disordered" evidence="1">
    <location>
        <begin position="1"/>
        <end position="36"/>
    </location>
</feature>
<dbReference type="Proteomes" id="UP000184356">
    <property type="component" value="Unassembled WGS sequence"/>
</dbReference>
<dbReference type="OrthoDB" id="5429634at2759"/>